<feature type="transmembrane region" description="Helical" evidence="1">
    <location>
        <begin position="104"/>
        <end position="126"/>
    </location>
</feature>
<keyword evidence="1" id="KW-0812">Transmembrane</keyword>
<keyword evidence="3" id="KW-1185">Reference proteome</keyword>
<reference evidence="2 3" key="1">
    <citation type="submission" date="2022-04" db="EMBL/GenBank/DDBJ databases">
        <title>Halobacillus sp. isolated from saltern.</title>
        <authorList>
            <person name="Won M."/>
            <person name="Lee C.-M."/>
            <person name="Woen H.-Y."/>
            <person name="Kwon S.-W."/>
        </authorList>
    </citation>
    <scope>NUCLEOTIDE SEQUENCE [LARGE SCALE GENOMIC DNA]</scope>
    <source>
        <strain evidence="2 3">SSTM10-2</strain>
    </source>
</reference>
<feature type="transmembrane region" description="Helical" evidence="1">
    <location>
        <begin position="46"/>
        <end position="68"/>
    </location>
</feature>
<feature type="transmembrane region" description="Helical" evidence="1">
    <location>
        <begin position="147"/>
        <end position="168"/>
    </location>
</feature>
<keyword evidence="1" id="KW-0472">Membrane</keyword>
<evidence type="ECO:0000313" key="3">
    <source>
        <dbReference type="Proteomes" id="UP000831880"/>
    </source>
</evidence>
<protein>
    <submittedName>
        <fullName evidence="2">YitT family protein</fullName>
    </submittedName>
</protein>
<feature type="transmembrane region" description="Helical" evidence="1">
    <location>
        <begin position="174"/>
        <end position="194"/>
    </location>
</feature>
<dbReference type="RefSeq" id="WP_244753279.1">
    <property type="nucleotide sequence ID" value="NZ_CP095074.1"/>
</dbReference>
<dbReference type="PANTHER" id="PTHR40078:SF1">
    <property type="entry name" value="INTEGRAL MEMBRANE PROTEIN"/>
    <property type="match status" value="1"/>
</dbReference>
<sequence length="212" mass="23086">MHNTVRRSLFYFFGIIILTFGIALTIQSKLGTSPFDALLVGLFRTFGLTIGSWEIIVGLTMILCNAFAERRRPEYFAILTSLLTGFSIDAWLFAIAEWATPESILTQSICLGIGIVASGLGIAINLQADFAPNPFDRSMLVLKKLTGWNVSVSRAAISIVLVILAAIFSGPIGVGTVLITFISGTLIHLSMPYVSQVDQLLSKQVEYTKKHA</sequence>
<dbReference type="Proteomes" id="UP000831880">
    <property type="component" value="Chromosome"/>
</dbReference>
<proteinExistence type="predicted"/>
<name>A0ABY4H180_9BACI</name>
<dbReference type="PANTHER" id="PTHR40078">
    <property type="entry name" value="INTEGRAL MEMBRANE PROTEIN-RELATED"/>
    <property type="match status" value="1"/>
</dbReference>
<evidence type="ECO:0000313" key="2">
    <source>
        <dbReference type="EMBL" id="UOQ93665.1"/>
    </source>
</evidence>
<organism evidence="2 3">
    <name type="scientific">Halobacillus shinanisalinarum</name>
    <dbReference type="NCBI Taxonomy" id="2932258"/>
    <lineage>
        <taxon>Bacteria</taxon>
        <taxon>Bacillati</taxon>
        <taxon>Bacillota</taxon>
        <taxon>Bacilli</taxon>
        <taxon>Bacillales</taxon>
        <taxon>Bacillaceae</taxon>
        <taxon>Halobacillus</taxon>
    </lineage>
</organism>
<feature type="transmembrane region" description="Helical" evidence="1">
    <location>
        <begin position="9"/>
        <end position="26"/>
    </location>
</feature>
<accession>A0ABY4H180</accession>
<gene>
    <name evidence="2" type="ORF">MUO14_01255</name>
</gene>
<dbReference type="InterPro" id="IPR038750">
    <property type="entry name" value="YczE/YyaS-like"/>
</dbReference>
<evidence type="ECO:0000256" key="1">
    <source>
        <dbReference type="SAM" id="Phobius"/>
    </source>
</evidence>
<dbReference type="Pfam" id="PF19700">
    <property type="entry name" value="DUF6198"/>
    <property type="match status" value="1"/>
</dbReference>
<keyword evidence="1" id="KW-1133">Transmembrane helix</keyword>
<dbReference type="EMBL" id="CP095074">
    <property type="protein sequence ID" value="UOQ93665.1"/>
    <property type="molecule type" value="Genomic_DNA"/>
</dbReference>
<feature type="transmembrane region" description="Helical" evidence="1">
    <location>
        <begin position="75"/>
        <end position="98"/>
    </location>
</feature>